<dbReference type="Pfam" id="PF03372">
    <property type="entry name" value="Exo_endo_phos"/>
    <property type="match status" value="1"/>
</dbReference>
<reference evidence="3 4" key="2">
    <citation type="submission" date="2020-03" db="EMBL/GenBank/DDBJ databases">
        <title>Campylobacter portucalensis sp. nov., a new species of Campylobacter isolated from the reproductive tract of bulls.</title>
        <authorList>
            <person name="Silva M.F."/>
            <person name="Pereira G."/>
            <person name="Carneiro C."/>
            <person name="Hemphill A."/>
            <person name="Mateus L."/>
            <person name="Lopes-Da-Costa L."/>
            <person name="Silva E."/>
        </authorList>
    </citation>
    <scope>NUCLEOTIDE SEQUENCE [LARGE SCALE GENOMIC DNA]</scope>
    <source>
        <strain evidence="3 4">FMV-PI01</strain>
    </source>
</reference>
<feature type="signal peptide" evidence="1">
    <location>
        <begin position="1"/>
        <end position="16"/>
    </location>
</feature>
<keyword evidence="3" id="KW-0540">Nuclease</keyword>
<dbReference type="InterPro" id="IPR005135">
    <property type="entry name" value="Endo/exonuclease/phosphatase"/>
</dbReference>
<dbReference type="RefSeq" id="WP_154571353.1">
    <property type="nucleotide sequence ID" value="NZ_VWSJ01000039.1"/>
</dbReference>
<gene>
    <name evidence="3" type="ORF">F1B92_08015</name>
</gene>
<dbReference type="GO" id="GO:0004527">
    <property type="term" value="F:exonuclease activity"/>
    <property type="evidence" value="ECO:0007669"/>
    <property type="project" value="UniProtKB-KW"/>
</dbReference>
<dbReference type="Gene3D" id="3.60.10.10">
    <property type="entry name" value="Endonuclease/exonuclease/phosphatase"/>
    <property type="match status" value="1"/>
</dbReference>
<feature type="domain" description="Endonuclease/exonuclease/phosphatase" evidence="2">
    <location>
        <begin position="23"/>
        <end position="261"/>
    </location>
</feature>
<comment type="caution">
    <text evidence="3">The sequence shown here is derived from an EMBL/GenBank/DDBJ whole genome shotgun (WGS) entry which is preliminary data.</text>
</comment>
<evidence type="ECO:0000313" key="4">
    <source>
        <dbReference type="Proteomes" id="UP000476338"/>
    </source>
</evidence>
<keyword evidence="1" id="KW-0732">Signal</keyword>
<proteinExistence type="predicted"/>
<dbReference type="PANTHER" id="PTHR14859:SF1">
    <property type="entry name" value="PGAP2-INTERACTING PROTEIN"/>
    <property type="match status" value="1"/>
</dbReference>
<dbReference type="InterPro" id="IPR051916">
    <property type="entry name" value="GPI-anchor_lipid_remodeler"/>
</dbReference>
<sequence length="441" mass="51180">MRIFICLIVFCLSVFCAELKIATFNVENLFDDVNNGSEYKNFVIGKSSWNKSKYDTKLNLVSKLLKIIDADIIALQEIENEGVLRSIAKNIGYKNYVFSKDKKSPFGLGIISKIPIKSKEIYRIKGIKTRDFIKARFSFNGQEFTITTAHFPAMKNSKRDRKIVANEFMNFIKNDKHSILLGDFNSRYGYEFLLNNLSNYKNLWQEKNARQRISHISGSAIDHIILSSDFFNGNDISYLKNSFEIFNDSKFFNSKFKISDHYPLVFKITTNSQKFKTTTIWLNNIDEIYGKTKFSKNFGFKNLALTYKDKNGFVLSDQNGRGLYFYGKINDLELGDLVDVLIYSAQIYKDNYEIDNYQILKTQKTAQNLDNYLLDVKNINIARHGDVVREIQGKVINGELVGEFGVIKVYSYSRKLKNSEHEVFERAFFTKFKGQRELIVK</sequence>
<protein>
    <submittedName>
        <fullName evidence="3">Endonuclease/exonuclease/phosphatase family protein</fullName>
    </submittedName>
</protein>
<feature type="chain" id="PRO_5026683270" evidence="1">
    <location>
        <begin position="17"/>
        <end position="441"/>
    </location>
</feature>
<name>A0A6L5WMP7_9BACT</name>
<evidence type="ECO:0000313" key="3">
    <source>
        <dbReference type="EMBL" id="MSN97103.1"/>
    </source>
</evidence>
<keyword evidence="3" id="KW-0255">Endonuclease</keyword>
<dbReference type="GO" id="GO:0004519">
    <property type="term" value="F:endonuclease activity"/>
    <property type="evidence" value="ECO:0007669"/>
    <property type="project" value="UniProtKB-KW"/>
</dbReference>
<organism evidence="3 4">
    <name type="scientific">Campylobacter portucalensis</name>
    <dbReference type="NCBI Taxonomy" id="2608384"/>
    <lineage>
        <taxon>Bacteria</taxon>
        <taxon>Pseudomonadati</taxon>
        <taxon>Campylobacterota</taxon>
        <taxon>Epsilonproteobacteria</taxon>
        <taxon>Campylobacterales</taxon>
        <taxon>Campylobacteraceae</taxon>
        <taxon>Campylobacter</taxon>
    </lineage>
</organism>
<keyword evidence="4" id="KW-1185">Reference proteome</keyword>
<reference evidence="3 4" key="1">
    <citation type="submission" date="2019-09" db="EMBL/GenBank/DDBJ databases">
        <authorList>
            <person name="Silva M."/>
            <person name="Pereira G."/>
            <person name="Lopes-Da-Costa L."/>
            <person name="Silva E."/>
        </authorList>
    </citation>
    <scope>NUCLEOTIDE SEQUENCE [LARGE SCALE GENOMIC DNA]</scope>
    <source>
        <strain evidence="3 4">FMV-PI01</strain>
    </source>
</reference>
<dbReference type="EMBL" id="VWSJ01000039">
    <property type="protein sequence ID" value="MSN97103.1"/>
    <property type="molecule type" value="Genomic_DNA"/>
</dbReference>
<dbReference type="Proteomes" id="UP000476338">
    <property type="component" value="Unassembled WGS sequence"/>
</dbReference>
<evidence type="ECO:0000259" key="2">
    <source>
        <dbReference type="Pfam" id="PF03372"/>
    </source>
</evidence>
<keyword evidence="3" id="KW-0269">Exonuclease</keyword>
<dbReference type="AlphaFoldDB" id="A0A6L5WMP7"/>
<dbReference type="SUPFAM" id="SSF56219">
    <property type="entry name" value="DNase I-like"/>
    <property type="match status" value="1"/>
</dbReference>
<evidence type="ECO:0000256" key="1">
    <source>
        <dbReference type="SAM" id="SignalP"/>
    </source>
</evidence>
<dbReference type="GO" id="GO:0006506">
    <property type="term" value="P:GPI anchor biosynthetic process"/>
    <property type="evidence" value="ECO:0007669"/>
    <property type="project" value="TreeGrafter"/>
</dbReference>
<accession>A0A6L5WMP7</accession>
<dbReference type="GO" id="GO:0016020">
    <property type="term" value="C:membrane"/>
    <property type="evidence" value="ECO:0007669"/>
    <property type="project" value="GOC"/>
</dbReference>
<dbReference type="PANTHER" id="PTHR14859">
    <property type="entry name" value="CALCOFLUOR WHITE HYPERSENSITIVE PROTEIN PRECURSOR"/>
    <property type="match status" value="1"/>
</dbReference>
<dbReference type="InterPro" id="IPR036691">
    <property type="entry name" value="Endo/exonu/phosph_ase_sf"/>
</dbReference>
<keyword evidence="3" id="KW-0378">Hydrolase</keyword>